<reference evidence="2 3" key="1">
    <citation type="submission" date="2018-11" db="EMBL/GenBank/DDBJ databases">
        <title>The Potential of Streptomyces as Biocontrol Agents against the Tomato grey mould, Botrytis cinerea (Gray mold) Frontiers in Microbiology.</title>
        <authorList>
            <person name="Li D."/>
        </authorList>
    </citation>
    <scope>NUCLEOTIDE SEQUENCE [LARGE SCALE GENOMIC DNA]</scope>
    <source>
        <strain evidence="2 3">NEAU-LD23</strain>
    </source>
</reference>
<dbReference type="Proteomes" id="UP000275401">
    <property type="component" value="Unassembled WGS sequence"/>
</dbReference>
<proteinExistence type="predicted"/>
<feature type="region of interest" description="Disordered" evidence="1">
    <location>
        <begin position="1"/>
        <end position="24"/>
    </location>
</feature>
<keyword evidence="3" id="KW-1185">Reference proteome</keyword>
<protein>
    <submittedName>
        <fullName evidence="2">Uncharacterized protein</fullName>
    </submittedName>
</protein>
<dbReference type="AlphaFoldDB" id="A0A3M8W8J0"/>
<gene>
    <name evidence="2" type="ORF">EEJ42_15100</name>
</gene>
<name>A0A3M8W8J0_9ACTN</name>
<evidence type="ECO:0000313" key="3">
    <source>
        <dbReference type="Proteomes" id="UP000275401"/>
    </source>
</evidence>
<feature type="compositionally biased region" description="Basic and acidic residues" evidence="1">
    <location>
        <begin position="9"/>
        <end position="22"/>
    </location>
</feature>
<accession>A0A3M8W8J0</accession>
<dbReference type="RefSeq" id="WP_123100465.1">
    <property type="nucleotide sequence ID" value="NZ_RIBZ01000193.1"/>
</dbReference>
<organism evidence="2 3">
    <name type="scientific">Streptomyces botrytidirepellens</name>
    <dbReference type="NCBI Taxonomy" id="2486417"/>
    <lineage>
        <taxon>Bacteria</taxon>
        <taxon>Bacillati</taxon>
        <taxon>Actinomycetota</taxon>
        <taxon>Actinomycetes</taxon>
        <taxon>Kitasatosporales</taxon>
        <taxon>Streptomycetaceae</taxon>
        <taxon>Streptomyces</taxon>
    </lineage>
</organism>
<sequence length="118" mass="13242">MTVLQLAATRRDGDNRPRHDDGTGLEPIAALHQRVQTLHPAQREQERAEAAAFQAVLNAHAVLTGTFHDTLDTVVQPMSWTGYSPVPNRQLMASHLPRLRRQPARLVAPLHPPRKQLR</sequence>
<comment type="caution">
    <text evidence="2">The sequence shown here is derived from an EMBL/GenBank/DDBJ whole genome shotgun (WGS) entry which is preliminary data.</text>
</comment>
<evidence type="ECO:0000313" key="2">
    <source>
        <dbReference type="EMBL" id="RNG26376.1"/>
    </source>
</evidence>
<evidence type="ECO:0000256" key="1">
    <source>
        <dbReference type="SAM" id="MobiDB-lite"/>
    </source>
</evidence>
<dbReference type="EMBL" id="RIBZ01000193">
    <property type="protein sequence ID" value="RNG26376.1"/>
    <property type="molecule type" value="Genomic_DNA"/>
</dbReference>